<comment type="similarity">
    <text evidence="1">Belongs to the FGGY kinase family.</text>
</comment>
<feature type="transmembrane region" description="Helical" evidence="5">
    <location>
        <begin position="12"/>
        <end position="31"/>
    </location>
</feature>
<feature type="region of interest" description="Disordered" evidence="4">
    <location>
        <begin position="176"/>
        <end position="204"/>
    </location>
</feature>
<evidence type="ECO:0000313" key="9">
    <source>
        <dbReference type="EMBL" id="CAF1370886.1"/>
    </source>
</evidence>
<name>A0A815J1Q5_ADIRI</name>
<evidence type="ECO:0000256" key="1">
    <source>
        <dbReference type="ARBA" id="ARBA00009156"/>
    </source>
</evidence>
<feature type="domain" description="Carbohydrate kinase FGGY C-terminal" evidence="7">
    <location>
        <begin position="774"/>
        <end position="981"/>
    </location>
</feature>
<dbReference type="AlphaFoldDB" id="A0A815J1Q5"/>
<dbReference type="Gene3D" id="3.30.420.40">
    <property type="match status" value="1"/>
</dbReference>
<feature type="transmembrane region" description="Helical" evidence="5">
    <location>
        <begin position="311"/>
        <end position="328"/>
    </location>
</feature>
<feature type="transmembrane region" description="Helical" evidence="5">
    <location>
        <begin position="360"/>
        <end position="378"/>
    </location>
</feature>
<dbReference type="Pfam" id="PF00370">
    <property type="entry name" value="FGGY_N"/>
    <property type="match status" value="1"/>
</dbReference>
<evidence type="ECO:0000259" key="6">
    <source>
        <dbReference type="Pfam" id="PF00370"/>
    </source>
</evidence>
<feature type="transmembrane region" description="Helical" evidence="5">
    <location>
        <begin position="334"/>
        <end position="353"/>
    </location>
</feature>
<gene>
    <name evidence="9" type="ORF">XAT740_LOCUS32533</name>
</gene>
<organism evidence="9 10">
    <name type="scientific">Adineta ricciae</name>
    <name type="common">Rotifer</name>
    <dbReference type="NCBI Taxonomy" id="249248"/>
    <lineage>
        <taxon>Eukaryota</taxon>
        <taxon>Metazoa</taxon>
        <taxon>Spiralia</taxon>
        <taxon>Gnathifera</taxon>
        <taxon>Rotifera</taxon>
        <taxon>Eurotatoria</taxon>
        <taxon>Bdelloidea</taxon>
        <taxon>Adinetida</taxon>
        <taxon>Adinetidae</taxon>
        <taxon>Adineta</taxon>
    </lineage>
</organism>
<feature type="domain" description="Carbohydrate kinase FGGY N-terminal" evidence="6">
    <location>
        <begin position="490"/>
        <end position="757"/>
    </location>
</feature>
<keyword evidence="5" id="KW-0812">Transmembrane</keyword>
<dbReference type="InterPro" id="IPR006003">
    <property type="entry name" value="FGGY_RbtK-like"/>
</dbReference>
<proteinExistence type="inferred from homology"/>
<dbReference type="GO" id="GO:0019321">
    <property type="term" value="P:pentose metabolic process"/>
    <property type="evidence" value="ECO:0007669"/>
    <property type="project" value="TreeGrafter"/>
</dbReference>
<sequence length="1043" mass="116592">MPLARPNLINFLTYIIIALILCAILFVVLSLSTTHWLHTTRITAGLWQICQFEPLKCYISITRSPAGLSLTGLILLVIGLLSTLVFNIIDCNYLPSMRFITLISVCSFALGSFFFTMSCIAFSRVTAQFCYSYYFMIVGQLLATSAAILSSYWEGRRHGLESTAALMTRLADSDKRELSLNSSSPSSTKSSSTGSLLSNSSDSTQNMVSNRRMVKSCFWSTTIFSINFTSSILVINLAKWIYVKHHFPNLTLTTINFFITSLLLIICLQFKLFSYIKLPILSMIPVSACFGGFIAFSNLSLQYNTVGTYQLIKLQVTPTVMLISWMFFKAHYPLPIVLSFLPVFIGTLISTYYDLQFNSFGLFCAVASMLFTAIYQILVEHYQKSYNCDSLQLLFYQAPLSGLLLLLILPFFEPISNLDKFINIDIISLVLFCGLVAFFVNFSVFWVIGNLSAVAYNMIGHSKTLLIIFIGSFIFHEPLNQRQMTTSASYAIGIDVGTGSVRCMIFDDKWTPVAQCQKAIRTFHSSSAPLEYEQSSEDIWQAICYCVRKCLEEKAFTSEQTARIRSIGFDATCSLVVVDEKYQPVSVSLSGNDEQNIIMWLDHRAHAEAAIINSSSDEVLKNFGGKISLEMQPGKLMWLKRHLPQEQWTRARHFFDLPDYLHFRATEQLDRSFCSSVCKLCYQSSESKHGWDEKFWAKFDLDDLMENKCEKLGQIVRKPFSNSTTDVLSQQAADELGLPQGIHVGAPLIDAYAGALGGLACKSPIPDTNLSERLVIVAGTSSCFMACSENAVFVPGVWGPHYNVLIPNLWLSEGGQSAAGKSIDHVVQSHPAYAELKELATKENKSTFDALNEILHSLQKKYKVGNISFLSGDLHMTIDFHGNRSPLADPELGAAITGLRFDTSLNNLAIQYLAVIQAVAYDSRHIIEVMTKAGHHFRVVQICGGLARLPLFTQILADVIQMPVYVSDPGLDCVLLGSAISGQLIAETAQQVQDLLNDVACPIETYMPDVKMTDFHKDKYEIYRLLQKAEIDSRKRMSKYCQS</sequence>
<feature type="transmembrane region" description="Helical" evidence="5">
    <location>
        <begin position="218"/>
        <end position="238"/>
    </location>
</feature>
<dbReference type="Gene3D" id="1.20.58.2240">
    <property type="match status" value="1"/>
</dbReference>
<keyword evidence="5" id="KW-0472">Membrane</keyword>
<dbReference type="InterPro" id="IPR018485">
    <property type="entry name" value="FGGY_C"/>
</dbReference>
<keyword evidence="10" id="KW-1185">Reference proteome</keyword>
<feature type="transmembrane region" description="Helical" evidence="5">
    <location>
        <begin position="101"/>
        <end position="122"/>
    </location>
</feature>
<feature type="transmembrane region" description="Helical" evidence="5">
    <location>
        <begin position="424"/>
        <end position="448"/>
    </location>
</feature>
<evidence type="ECO:0000313" key="10">
    <source>
        <dbReference type="Proteomes" id="UP000663828"/>
    </source>
</evidence>
<feature type="transmembrane region" description="Helical" evidence="5">
    <location>
        <begin position="278"/>
        <end position="299"/>
    </location>
</feature>
<dbReference type="SUPFAM" id="SSF53067">
    <property type="entry name" value="Actin-like ATPase domain"/>
    <property type="match status" value="2"/>
</dbReference>
<dbReference type="Pfam" id="PF03151">
    <property type="entry name" value="TPT"/>
    <property type="match status" value="1"/>
</dbReference>
<dbReference type="GO" id="GO:0005737">
    <property type="term" value="C:cytoplasm"/>
    <property type="evidence" value="ECO:0007669"/>
    <property type="project" value="TreeGrafter"/>
</dbReference>
<evidence type="ECO:0000256" key="4">
    <source>
        <dbReference type="SAM" id="MobiDB-lite"/>
    </source>
</evidence>
<keyword evidence="2" id="KW-0808">Transferase</keyword>
<dbReference type="PANTHER" id="PTHR43435:SF4">
    <property type="entry name" value="FGGY CARBOHYDRATE KINASE DOMAIN-CONTAINING PROTEIN"/>
    <property type="match status" value="1"/>
</dbReference>
<evidence type="ECO:0000256" key="5">
    <source>
        <dbReference type="SAM" id="Phobius"/>
    </source>
</evidence>
<evidence type="ECO:0000256" key="2">
    <source>
        <dbReference type="ARBA" id="ARBA00022679"/>
    </source>
</evidence>
<feature type="transmembrane region" description="Helical" evidence="5">
    <location>
        <begin position="454"/>
        <end position="475"/>
    </location>
</feature>
<dbReference type="GO" id="GO:0019150">
    <property type="term" value="F:D-ribulokinase activity"/>
    <property type="evidence" value="ECO:0007669"/>
    <property type="project" value="TreeGrafter"/>
</dbReference>
<dbReference type="NCBIfam" id="TIGR01315">
    <property type="entry name" value="5C_CHO_kinase"/>
    <property type="match status" value="1"/>
</dbReference>
<feature type="transmembrane region" description="Helical" evidence="5">
    <location>
        <begin position="393"/>
        <end position="412"/>
    </location>
</feature>
<feature type="transmembrane region" description="Helical" evidence="5">
    <location>
        <begin position="66"/>
        <end position="89"/>
    </location>
</feature>
<dbReference type="InterPro" id="IPR004853">
    <property type="entry name" value="Sugar_P_trans_dom"/>
</dbReference>
<dbReference type="InterPro" id="IPR043129">
    <property type="entry name" value="ATPase_NBD"/>
</dbReference>
<dbReference type="InterPro" id="IPR018484">
    <property type="entry name" value="FGGY_N"/>
</dbReference>
<reference evidence="9" key="1">
    <citation type="submission" date="2021-02" db="EMBL/GenBank/DDBJ databases">
        <authorList>
            <person name="Nowell W R."/>
        </authorList>
    </citation>
    <scope>NUCLEOTIDE SEQUENCE</scope>
</reference>
<comment type="caution">
    <text evidence="9">The sequence shown here is derived from an EMBL/GenBank/DDBJ whole genome shotgun (WGS) entry which is preliminary data.</text>
</comment>
<dbReference type="PANTHER" id="PTHR43435">
    <property type="entry name" value="RIBULOKINASE"/>
    <property type="match status" value="1"/>
</dbReference>
<accession>A0A815J1Q5</accession>
<feature type="transmembrane region" description="Helical" evidence="5">
    <location>
        <begin position="250"/>
        <end position="272"/>
    </location>
</feature>
<dbReference type="Pfam" id="PF02782">
    <property type="entry name" value="FGGY_C"/>
    <property type="match status" value="1"/>
</dbReference>
<evidence type="ECO:0000259" key="8">
    <source>
        <dbReference type="Pfam" id="PF03151"/>
    </source>
</evidence>
<dbReference type="EMBL" id="CAJNOR010003042">
    <property type="protein sequence ID" value="CAF1370886.1"/>
    <property type="molecule type" value="Genomic_DNA"/>
</dbReference>
<feature type="domain" description="Sugar phosphate transporter" evidence="8">
    <location>
        <begin position="223"/>
        <end position="487"/>
    </location>
</feature>
<keyword evidence="5" id="KW-1133">Transmembrane helix</keyword>
<dbReference type="CDD" id="cd07782">
    <property type="entry name" value="ASKHA_NBD_FGGY_D-RBK"/>
    <property type="match status" value="1"/>
</dbReference>
<keyword evidence="3" id="KW-0418">Kinase</keyword>
<protein>
    <submittedName>
        <fullName evidence="9">Uncharacterized protein</fullName>
    </submittedName>
</protein>
<dbReference type="Proteomes" id="UP000663828">
    <property type="component" value="Unassembled WGS sequence"/>
</dbReference>
<evidence type="ECO:0000256" key="3">
    <source>
        <dbReference type="ARBA" id="ARBA00022777"/>
    </source>
</evidence>
<feature type="transmembrane region" description="Helical" evidence="5">
    <location>
        <begin position="134"/>
        <end position="153"/>
    </location>
</feature>
<feature type="compositionally biased region" description="Low complexity" evidence="4">
    <location>
        <begin position="179"/>
        <end position="204"/>
    </location>
</feature>
<evidence type="ECO:0000259" key="7">
    <source>
        <dbReference type="Pfam" id="PF02782"/>
    </source>
</evidence>